<protein>
    <submittedName>
        <fullName evidence="4">Retrovirus-related pol polyprotein from transposon TNT 1-94</fullName>
    </submittedName>
</protein>
<dbReference type="InterPro" id="IPR036875">
    <property type="entry name" value="Znf_CCHC_sf"/>
</dbReference>
<evidence type="ECO:0000259" key="2">
    <source>
        <dbReference type="Pfam" id="PF13976"/>
    </source>
</evidence>
<evidence type="ECO:0000313" key="4">
    <source>
        <dbReference type="EMBL" id="GJT27803.1"/>
    </source>
</evidence>
<dbReference type="InterPro" id="IPR036397">
    <property type="entry name" value="RNaseH_sf"/>
</dbReference>
<dbReference type="InterPro" id="IPR025724">
    <property type="entry name" value="GAG-pre-integrase_dom"/>
</dbReference>
<dbReference type="InterPro" id="IPR039537">
    <property type="entry name" value="Retrotran_Ty1/copia-like"/>
</dbReference>
<evidence type="ECO:0000256" key="1">
    <source>
        <dbReference type="ARBA" id="ARBA00022670"/>
    </source>
</evidence>
<dbReference type="Pfam" id="PF22936">
    <property type="entry name" value="Pol_BBD"/>
    <property type="match status" value="1"/>
</dbReference>
<comment type="caution">
    <text evidence="4">The sequence shown here is derived from an EMBL/GenBank/DDBJ whole genome shotgun (WGS) entry which is preliminary data.</text>
</comment>
<keyword evidence="1" id="KW-0378">Hydrolase</keyword>
<dbReference type="PANTHER" id="PTHR42648">
    <property type="entry name" value="TRANSPOSASE, PUTATIVE-RELATED"/>
    <property type="match status" value="1"/>
</dbReference>
<dbReference type="PANTHER" id="PTHR42648:SF28">
    <property type="entry name" value="TRANSPOSON-ENCODED PROTEIN WITH RIBONUCLEASE H-LIKE AND RETROVIRUS ZINC FINGER-LIKE DOMAINS"/>
    <property type="match status" value="1"/>
</dbReference>
<dbReference type="EMBL" id="BQNB010014409">
    <property type="protein sequence ID" value="GJT27803.1"/>
    <property type="molecule type" value="Genomic_DNA"/>
</dbReference>
<dbReference type="InterPro" id="IPR012337">
    <property type="entry name" value="RNaseH-like_sf"/>
</dbReference>
<evidence type="ECO:0000259" key="3">
    <source>
        <dbReference type="Pfam" id="PF22936"/>
    </source>
</evidence>
<feature type="domain" description="Retrovirus-related Pol polyprotein from transposon TNT 1-94-like beta-barrel" evidence="3">
    <location>
        <begin position="242"/>
        <end position="312"/>
    </location>
</feature>
<dbReference type="Proteomes" id="UP001151760">
    <property type="component" value="Unassembled WGS sequence"/>
</dbReference>
<name>A0ABQ5CLW2_9ASTR</name>
<dbReference type="SUPFAM" id="SSF57756">
    <property type="entry name" value="Retrovirus zinc finger-like domains"/>
    <property type="match status" value="1"/>
</dbReference>
<dbReference type="InterPro" id="IPR054722">
    <property type="entry name" value="PolX-like_BBD"/>
</dbReference>
<feature type="domain" description="GAG-pre-integrase" evidence="2">
    <location>
        <begin position="317"/>
        <end position="373"/>
    </location>
</feature>
<reference evidence="4" key="1">
    <citation type="journal article" date="2022" name="Int. J. Mol. Sci.">
        <title>Draft Genome of Tanacetum Coccineum: Genomic Comparison of Closely Related Tanacetum-Family Plants.</title>
        <authorList>
            <person name="Yamashiro T."/>
            <person name="Shiraishi A."/>
            <person name="Nakayama K."/>
            <person name="Satake H."/>
        </authorList>
    </citation>
    <scope>NUCLEOTIDE SEQUENCE</scope>
</reference>
<keyword evidence="5" id="KW-1185">Reference proteome</keyword>
<dbReference type="Pfam" id="PF13976">
    <property type="entry name" value="gag_pre-integrs"/>
    <property type="match status" value="1"/>
</dbReference>
<reference evidence="4" key="2">
    <citation type="submission" date="2022-01" db="EMBL/GenBank/DDBJ databases">
        <authorList>
            <person name="Yamashiro T."/>
            <person name="Shiraishi A."/>
            <person name="Satake H."/>
            <person name="Nakayama K."/>
        </authorList>
    </citation>
    <scope>NUCLEOTIDE SEQUENCE</scope>
</reference>
<evidence type="ECO:0000313" key="5">
    <source>
        <dbReference type="Proteomes" id="UP001151760"/>
    </source>
</evidence>
<dbReference type="Gene3D" id="4.10.60.10">
    <property type="entry name" value="Zinc finger, CCHC-type"/>
    <property type="match status" value="1"/>
</dbReference>
<dbReference type="SUPFAM" id="SSF53098">
    <property type="entry name" value="Ribonuclease H-like"/>
    <property type="match status" value="1"/>
</dbReference>
<organism evidence="4 5">
    <name type="scientific">Tanacetum coccineum</name>
    <dbReference type="NCBI Taxonomy" id="301880"/>
    <lineage>
        <taxon>Eukaryota</taxon>
        <taxon>Viridiplantae</taxon>
        <taxon>Streptophyta</taxon>
        <taxon>Embryophyta</taxon>
        <taxon>Tracheophyta</taxon>
        <taxon>Spermatophyta</taxon>
        <taxon>Magnoliopsida</taxon>
        <taxon>eudicotyledons</taxon>
        <taxon>Gunneridae</taxon>
        <taxon>Pentapetalae</taxon>
        <taxon>asterids</taxon>
        <taxon>campanulids</taxon>
        <taxon>Asterales</taxon>
        <taxon>Asteraceae</taxon>
        <taxon>Asteroideae</taxon>
        <taxon>Anthemideae</taxon>
        <taxon>Anthemidinae</taxon>
        <taxon>Tanacetum</taxon>
    </lineage>
</organism>
<proteinExistence type="predicted"/>
<keyword evidence="1" id="KW-0645">Protease</keyword>
<accession>A0ABQ5CLW2</accession>
<dbReference type="Gene3D" id="3.30.420.10">
    <property type="entry name" value="Ribonuclease H-like superfamily/Ribonuclease H"/>
    <property type="match status" value="1"/>
</dbReference>
<gene>
    <name evidence="4" type="ORF">Tco_0908078</name>
</gene>
<sequence length="440" mass="49956">MVDGKVDKVPSTSTLVDPTSLSWARPVLTNARLAVEVFDGTGHFGMWQSEVLDALFQQGLDISLEESKPEDVEERNWLTINRLACGTIRSCLSRGQRYAFLKETSAYKLWVALEEKFLKKELSDEALYEEATLSLHIYQDLALILLGSLPEEYVLLETTLLNGKDHVSLSEVCDALYSKELRSKDKHISSSGDVEVFLVRGRSQKKGTDKIWISKSRQRLSKDECAFCHEKIHWKRDCPRFHHITPHQDWFSNFEEHEEVVYTADETPLTTHGIGSVRLQNEDGTIVILKGVRYSPKLKKNLISIGTLKSKGTVVGTVAAVTDGDQNLEAVKVWHMRLGHAGEKSLNLLIKQGLFKGLSSCKLDLCKHCINGKTTRVKFRTAIHKTQGILDYVHSDVWGPSKIRYLGGRHYYVTFVDDFSRRVWVYTLKTKDEVLGVFIK</sequence>